<evidence type="ECO:0000256" key="16">
    <source>
        <dbReference type="RuleBase" id="RU003938"/>
    </source>
</evidence>
<keyword evidence="20" id="KW-1185">Reference proteome</keyword>
<evidence type="ECO:0000256" key="12">
    <source>
        <dbReference type="ARBA" id="ARBA00023098"/>
    </source>
</evidence>
<dbReference type="Proteomes" id="UP000054558">
    <property type="component" value="Unassembled WGS sequence"/>
</dbReference>
<name>A0A1Y1HIJ6_KLENI</name>
<comment type="similarity">
    <text evidence="5 16">Belongs to the CDS family.</text>
</comment>
<dbReference type="Pfam" id="PF01148">
    <property type="entry name" value="CTP_transf_1"/>
    <property type="match status" value="1"/>
</dbReference>
<feature type="transmembrane region" description="Helical" evidence="18">
    <location>
        <begin position="197"/>
        <end position="218"/>
    </location>
</feature>
<dbReference type="PROSITE" id="PS01315">
    <property type="entry name" value="CDS"/>
    <property type="match status" value="1"/>
</dbReference>
<dbReference type="GO" id="GO:0016024">
    <property type="term" value="P:CDP-diacylglycerol biosynthetic process"/>
    <property type="evidence" value="ECO:0007669"/>
    <property type="project" value="UniProtKB-UniPathway"/>
</dbReference>
<dbReference type="PANTHER" id="PTHR47101">
    <property type="entry name" value="PHOSPHATIDATE CYTIDYLYLTRANSFERASE 5, CHLOROPLASTIC"/>
    <property type="match status" value="1"/>
</dbReference>
<comment type="catalytic activity">
    <reaction evidence="1 16">
        <text>a 1,2-diacyl-sn-glycero-3-phosphate + CTP + H(+) = a CDP-1,2-diacyl-sn-glycerol + diphosphate</text>
        <dbReference type="Rhea" id="RHEA:16229"/>
        <dbReference type="ChEBI" id="CHEBI:15378"/>
        <dbReference type="ChEBI" id="CHEBI:33019"/>
        <dbReference type="ChEBI" id="CHEBI:37563"/>
        <dbReference type="ChEBI" id="CHEBI:58332"/>
        <dbReference type="ChEBI" id="CHEBI:58608"/>
        <dbReference type="EC" id="2.7.7.41"/>
    </reaction>
</comment>
<gene>
    <name evidence="19" type="ORF">KFL_000110170</name>
</gene>
<dbReference type="STRING" id="105231.A0A1Y1HIJ6"/>
<evidence type="ECO:0000256" key="8">
    <source>
        <dbReference type="ARBA" id="ARBA00022679"/>
    </source>
</evidence>
<dbReference type="GO" id="GO:0009535">
    <property type="term" value="C:chloroplast thylakoid membrane"/>
    <property type="evidence" value="ECO:0000318"/>
    <property type="project" value="GO_Central"/>
</dbReference>
<dbReference type="AlphaFoldDB" id="A0A1Y1HIJ6"/>
<keyword evidence="12" id="KW-0443">Lipid metabolism</keyword>
<comment type="pathway">
    <text evidence="3 16">Phospholipid metabolism; CDP-diacylglycerol biosynthesis; CDP-diacylglycerol from sn-glycerol 3-phosphate: step 3/3.</text>
</comment>
<evidence type="ECO:0000256" key="1">
    <source>
        <dbReference type="ARBA" id="ARBA00001698"/>
    </source>
</evidence>
<feature type="region of interest" description="Disordered" evidence="17">
    <location>
        <begin position="91"/>
        <end position="125"/>
    </location>
</feature>
<organism evidence="19 20">
    <name type="scientific">Klebsormidium nitens</name>
    <name type="common">Green alga</name>
    <name type="synonym">Ulothrix nitens</name>
    <dbReference type="NCBI Taxonomy" id="105231"/>
    <lineage>
        <taxon>Eukaryota</taxon>
        <taxon>Viridiplantae</taxon>
        <taxon>Streptophyta</taxon>
        <taxon>Klebsormidiophyceae</taxon>
        <taxon>Klebsormidiales</taxon>
        <taxon>Klebsormidiaceae</taxon>
        <taxon>Klebsormidium</taxon>
    </lineage>
</organism>
<keyword evidence="10 16" id="KW-0548">Nucleotidyltransferase</keyword>
<feature type="transmembrane region" description="Helical" evidence="18">
    <location>
        <begin position="299"/>
        <end position="322"/>
    </location>
</feature>
<keyword evidence="14" id="KW-0594">Phospholipid biosynthesis</keyword>
<evidence type="ECO:0000256" key="9">
    <source>
        <dbReference type="ARBA" id="ARBA00022692"/>
    </source>
</evidence>
<evidence type="ECO:0000256" key="5">
    <source>
        <dbReference type="ARBA" id="ARBA00010185"/>
    </source>
</evidence>
<evidence type="ECO:0000256" key="7">
    <source>
        <dbReference type="ARBA" id="ARBA00022516"/>
    </source>
</evidence>
<evidence type="ECO:0000256" key="18">
    <source>
        <dbReference type="SAM" id="Phobius"/>
    </source>
</evidence>
<feature type="transmembrane region" description="Helical" evidence="18">
    <location>
        <begin position="250"/>
        <end position="271"/>
    </location>
</feature>
<dbReference type="OrthoDB" id="10260889at2759"/>
<dbReference type="PANTHER" id="PTHR47101:SF1">
    <property type="entry name" value="PHOSPHATIDATE CYTIDYLYLTRANSFERASE 4, CHLOROPLASTIC"/>
    <property type="match status" value="1"/>
</dbReference>
<keyword evidence="7" id="KW-0444">Lipid biosynthesis</keyword>
<keyword evidence="9 16" id="KW-0812">Transmembrane</keyword>
<feature type="compositionally biased region" description="Polar residues" evidence="17">
    <location>
        <begin position="22"/>
        <end position="33"/>
    </location>
</feature>
<feature type="transmembrane region" description="Helical" evidence="18">
    <location>
        <begin position="148"/>
        <end position="176"/>
    </location>
</feature>
<accession>A0A1Y1HIJ6</accession>
<evidence type="ECO:0000256" key="10">
    <source>
        <dbReference type="ARBA" id="ARBA00022695"/>
    </source>
</evidence>
<comment type="pathway">
    <text evidence="4">Lipid metabolism.</text>
</comment>
<dbReference type="OMA" id="FRMAQFK"/>
<evidence type="ECO:0000256" key="17">
    <source>
        <dbReference type="SAM" id="MobiDB-lite"/>
    </source>
</evidence>
<keyword evidence="13 18" id="KW-0472">Membrane</keyword>
<dbReference type="EC" id="2.7.7.41" evidence="6 16"/>
<keyword evidence="8 16" id="KW-0808">Transferase</keyword>
<evidence type="ECO:0000313" key="20">
    <source>
        <dbReference type="Proteomes" id="UP000054558"/>
    </source>
</evidence>
<evidence type="ECO:0000256" key="6">
    <source>
        <dbReference type="ARBA" id="ARBA00012487"/>
    </source>
</evidence>
<comment type="subcellular location">
    <subcellularLocation>
        <location evidence="2">Membrane</location>
        <topology evidence="2">Multi-pass membrane protein</topology>
    </subcellularLocation>
</comment>
<sequence length="438" mass="46940">MSAAKAAVQACRVGINPFGNRQSLSVSSHTSTLPHPKRRQLSRQQSAFASLGTHQWQCASSGRLNLEAAGLSEGLAKRDAGRFSQWWGGRECQGRNEGRRRPACVGASAEGQQTNEEPQPAKDSPLEAVTEAVTKKAPAVISNLANRLIFGTLIGVVAGSVVIAGGWWFTLVLAVVQVIGSQEYFNLVKSKAMVKDSVPPPTIAIYACNTMAFFFPIITMYCGGRIGVALTTTAFVLMMVLLLQPTKPRFSQFTTTVFGLFYTSYLPVFWIKLRMLNAPALNSVIVRNWPILLGGPAHWTVGLIATLISFACIIAADVGAYFGGKTFGKTPLTDVSPKKTVEGAIMGLLSSIVVAVALGRLFNWPVSMLSSATLATLIFIASLFGDLTESMIKRDAEVKDSGDLIPGHGGILDRVDSYVFTGALVYSFVKLGLPLFGL</sequence>
<dbReference type="GO" id="GO:0004605">
    <property type="term" value="F:phosphatidate cytidylyltransferase activity"/>
    <property type="evidence" value="ECO:0000318"/>
    <property type="project" value="GO_Central"/>
</dbReference>
<evidence type="ECO:0000256" key="13">
    <source>
        <dbReference type="ARBA" id="ARBA00023136"/>
    </source>
</evidence>
<keyword evidence="15" id="KW-1208">Phospholipid metabolism</keyword>
<dbReference type="GO" id="GO:0006655">
    <property type="term" value="P:phosphatidylglycerol biosynthetic process"/>
    <property type="evidence" value="ECO:0000318"/>
    <property type="project" value="GO_Central"/>
</dbReference>
<dbReference type="EMBL" id="DF236960">
    <property type="protein sequence ID" value="GAQ78320.1"/>
    <property type="molecule type" value="Genomic_DNA"/>
</dbReference>
<feature type="region of interest" description="Disordered" evidence="17">
    <location>
        <begin position="22"/>
        <end position="44"/>
    </location>
</feature>
<evidence type="ECO:0000256" key="2">
    <source>
        <dbReference type="ARBA" id="ARBA00004141"/>
    </source>
</evidence>
<evidence type="ECO:0000256" key="11">
    <source>
        <dbReference type="ARBA" id="ARBA00022989"/>
    </source>
</evidence>
<reference evidence="19 20" key="1">
    <citation type="journal article" date="2014" name="Nat. Commun.">
        <title>Klebsormidium flaccidum genome reveals primary factors for plant terrestrial adaptation.</title>
        <authorList>
            <person name="Hori K."/>
            <person name="Maruyama F."/>
            <person name="Fujisawa T."/>
            <person name="Togashi T."/>
            <person name="Yamamoto N."/>
            <person name="Seo M."/>
            <person name="Sato S."/>
            <person name="Yamada T."/>
            <person name="Mori H."/>
            <person name="Tajima N."/>
            <person name="Moriyama T."/>
            <person name="Ikeuchi M."/>
            <person name="Watanabe M."/>
            <person name="Wada H."/>
            <person name="Kobayashi K."/>
            <person name="Saito M."/>
            <person name="Masuda T."/>
            <person name="Sasaki-Sekimoto Y."/>
            <person name="Mashiguchi K."/>
            <person name="Awai K."/>
            <person name="Shimojima M."/>
            <person name="Masuda S."/>
            <person name="Iwai M."/>
            <person name="Nobusawa T."/>
            <person name="Narise T."/>
            <person name="Kondo S."/>
            <person name="Saito H."/>
            <person name="Sato R."/>
            <person name="Murakawa M."/>
            <person name="Ihara Y."/>
            <person name="Oshima-Yamada Y."/>
            <person name="Ohtaka K."/>
            <person name="Satoh M."/>
            <person name="Sonobe K."/>
            <person name="Ishii M."/>
            <person name="Ohtani R."/>
            <person name="Kanamori-Sato M."/>
            <person name="Honoki R."/>
            <person name="Miyazaki D."/>
            <person name="Mochizuki H."/>
            <person name="Umetsu J."/>
            <person name="Higashi K."/>
            <person name="Shibata D."/>
            <person name="Kamiya Y."/>
            <person name="Sato N."/>
            <person name="Nakamura Y."/>
            <person name="Tabata S."/>
            <person name="Ida S."/>
            <person name="Kurokawa K."/>
            <person name="Ohta H."/>
        </authorList>
    </citation>
    <scope>NUCLEOTIDE SEQUENCE [LARGE SCALE GENOMIC DNA]</scope>
    <source>
        <strain evidence="19 20">NIES-2285</strain>
    </source>
</reference>
<proteinExistence type="inferred from homology"/>
<protein>
    <recommendedName>
        <fullName evidence="6 16">Phosphatidate cytidylyltransferase</fullName>
        <ecNumber evidence="6 16">2.7.7.41</ecNumber>
    </recommendedName>
</protein>
<evidence type="ECO:0000256" key="15">
    <source>
        <dbReference type="ARBA" id="ARBA00023264"/>
    </source>
</evidence>
<feature type="transmembrane region" description="Helical" evidence="18">
    <location>
        <begin position="343"/>
        <end position="362"/>
    </location>
</feature>
<feature type="transmembrane region" description="Helical" evidence="18">
    <location>
        <begin position="224"/>
        <end position="243"/>
    </location>
</feature>
<dbReference type="InterPro" id="IPR000374">
    <property type="entry name" value="PC_trans"/>
</dbReference>
<evidence type="ECO:0000313" key="19">
    <source>
        <dbReference type="EMBL" id="GAQ78320.1"/>
    </source>
</evidence>
<evidence type="ECO:0000256" key="4">
    <source>
        <dbReference type="ARBA" id="ARBA00005189"/>
    </source>
</evidence>
<evidence type="ECO:0000256" key="3">
    <source>
        <dbReference type="ARBA" id="ARBA00005119"/>
    </source>
</evidence>
<feature type="transmembrane region" description="Helical" evidence="18">
    <location>
        <begin position="368"/>
        <end position="385"/>
    </location>
</feature>
<evidence type="ECO:0000256" key="14">
    <source>
        <dbReference type="ARBA" id="ARBA00023209"/>
    </source>
</evidence>
<dbReference type="UniPathway" id="UPA00557">
    <property type="reaction ID" value="UER00614"/>
</dbReference>
<keyword evidence="11 18" id="KW-1133">Transmembrane helix</keyword>